<dbReference type="GO" id="GO:0043200">
    <property type="term" value="P:response to amino acid"/>
    <property type="evidence" value="ECO:0007669"/>
    <property type="project" value="TreeGrafter"/>
</dbReference>
<feature type="domain" description="HTH asnC-type" evidence="6">
    <location>
        <begin position="6"/>
        <end position="47"/>
    </location>
</feature>
<dbReference type="InterPro" id="IPR019887">
    <property type="entry name" value="Tscrpt_reg_AsnC/Lrp_C"/>
</dbReference>
<dbReference type="GO" id="GO:0005829">
    <property type="term" value="C:cytosol"/>
    <property type="evidence" value="ECO:0007669"/>
    <property type="project" value="TreeGrafter"/>
</dbReference>
<dbReference type="Pfam" id="PF01037">
    <property type="entry name" value="AsnC_trans_reg"/>
    <property type="match status" value="1"/>
</dbReference>
<dbReference type="InterPro" id="IPR036388">
    <property type="entry name" value="WH-like_DNA-bd_sf"/>
</dbReference>
<proteinExistence type="predicted"/>
<feature type="domain" description="Transcription regulator AsnC/Lrp ligand binding" evidence="5">
    <location>
        <begin position="241"/>
        <end position="309"/>
    </location>
</feature>
<dbReference type="EMBL" id="CP023690">
    <property type="protein sequence ID" value="QEV57456.1"/>
    <property type="molecule type" value="Genomic_DNA"/>
</dbReference>
<dbReference type="Gene3D" id="1.10.10.10">
    <property type="entry name" value="Winged helix-like DNA-binding domain superfamily/Winged helix DNA-binding domain"/>
    <property type="match status" value="2"/>
</dbReference>
<evidence type="ECO:0000259" key="5">
    <source>
        <dbReference type="Pfam" id="PF01037"/>
    </source>
</evidence>
<dbReference type="InterPro" id="IPR000485">
    <property type="entry name" value="AsnC-type_HTH_dom"/>
</dbReference>
<organism evidence="8 9">
    <name type="scientific">Streptomyces spectabilis</name>
    <dbReference type="NCBI Taxonomy" id="68270"/>
    <lineage>
        <taxon>Bacteria</taxon>
        <taxon>Bacillati</taxon>
        <taxon>Actinomycetota</taxon>
        <taxon>Actinomycetes</taxon>
        <taxon>Kitasatosporales</taxon>
        <taxon>Streptomycetaceae</taxon>
        <taxon>Streptomyces</taxon>
    </lineage>
</organism>
<reference evidence="7 10" key="2">
    <citation type="submission" date="2020-08" db="EMBL/GenBank/DDBJ databases">
        <title>Genomic Encyclopedia of Type Strains, Phase III (KMG-III): the genomes of soil and plant-associated and newly described type strains.</title>
        <authorList>
            <person name="Whitman W."/>
        </authorList>
    </citation>
    <scope>NUCLEOTIDE SEQUENCE [LARGE SCALE GENOMIC DNA]</scope>
    <source>
        <strain evidence="7 10">CECT 3146</strain>
    </source>
</reference>
<evidence type="ECO:0000313" key="8">
    <source>
        <dbReference type="EMBL" id="QEV57456.1"/>
    </source>
</evidence>
<keyword evidence="1" id="KW-0805">Transcription regulation</keyword>
<keyword evidence="3" id="KW-0804">Transcription</keyword>
<keyword evidence="10" id="KW-1185">Reference proteome</keyword>
<dbReference type="SUPFAM" id="SSF46785">
    <property type="entry name" value="Winged helix' DNA-binding domain"/>
    <property type="match status" value="2"/>
</dbReference>
<accession>A0A5P2X4G6</accession>
<dbReference type="Gene3D" id="3.30.70.920">
    <property type="match status" value="1"/>
</dbReference>
<dbReference type="EMBL" id="JACHJD010000021">
    <property type="protein sequence ID" value="MBB5108922.1"/>
    <property type="molecule type" value="Genomic_DNA"/>
</dbReference>
<sequence>MSGVGLDEIDRGLLQALQIDGRVAFSAVAEILGVSDQTVARRYRALRAGGAVHVRGTTWPEAVGQEVWLVRVQCAPEAAGALSRSLARRPDTSWVLEMSGGAEILSMLRIGPASTALAQLPRTPRLTGVSAHCVLYTFCGGAVSPLVKHGPLTTAQCAVLPSPATAPDRDRAVLSDQDQALLDALAEDGRAGYRALAAVTGWSQTSVRRRLAELRRTSVVYFDIDFDAAMLGLRSLASLWLMVEPGALSAAGEALAAHPEVSFAAATTGPANLYASVQCRDTKALYAYLTGPVAQLPGIRSVETAPATRTIKQVGRPQEGGPARRMPRQRP</sequence>
<evidence type="ECO:0000256" key="4">
    <source>
        <dbReference type="SAM" id="MobiDB-lite"/>
    </source>
</evidence>
<evidence type="ECO:0000256" key="3">
    <source>
        <dbReference type="ARBA" id="ARBA00023163"/>
    </source>
</evidence>
<dbReference type="InterPro" id="IPR019888">
    <property type="entry name" value="Tscrpt_reg_AsnC-like"/>
</dbReference>
<dbReference type="Proteomes" id="UP000549009">
    <property type="component" value="Unassembled WGS sequence"/>
</dbReference>
<dbReference type="PRINTS" id="PR00033">
    <property type="entry name" value="HTHASNC"/>
</dbReference>
<feature type="domain" description="HTH asnC-type" evidence="6">
    <location>
        <begin position="175"/>
        <end position="215"/>
    </location>
</feature>
<dbReference type="Pfam" id="PF13404">
    <property type="entry name" value="HTH_AsnC-type"/>
    <property type="match status" value="2"/>
</dbReference>
<dbReference type="SMART" id="SM00344">
    <property type="entry name" value="HTH_ASNC"/>
    <property type="match status" value="2"/>
</dbReference>
<dbReference type="OrthoDB" id="3453230at2"/>
<feature type="region of interest" description="Disordered" evidence="4">
    <location>
        <begin position="306"/>
        <end position="331"/>
    </location>
</feature>
<dbReference type="SUPFAM" id="SSF54909">
    <property type="entry name" value="Dimeric alpha+beta barrel"/>
    <property type="match status" value="1"/>
</dbReference>
<dbReference type="KEGG" id="sspb:CP982_00835"/>
<dbReference type="Proteomes" id="UP000326505">
    <property type="component" value="Chromosome"/>
</dbReference>
<reference evidence="8 9" key="1">
    <citation type="submission" date="2017-09" db="EMBL/GenBank/DDBJ databases">
        <authorList>
            <person name="Lee N."/>
            <person name="Cho B.-K."/>
        </authorList>
    </citation>
    <scope>NUCLEOTIDE SEQUENCE [LARGE SCALE GENOMIC DNA]</scope>
    <source>
        <strain evidence="8 9">ATCC 27465</strain>
    </source>
</reference>
<dbReference type="InterPro" id="IPR011008">
    <property type="entry name" value="Dimeric_a/b-barrel"/>
</dbReference>
<dbReference type="PANTHER" id="PTHR30154">
    <property type="entry name" value="LEUCINE-RESPONSIVE REGULATORY PROTEIN"/>
    <property type="match status" value="1"/>
</dbReference>
<gene>
    <name evidence="8" type="ORF">CP982_00835</name>
    <name evidence="7" type="ORF">FHS40_008048</name>
</gene>
<evidence type="ECO:0000313" key="9">
    <source>
        <dbReference type="Proteomes" id="UP000326505"/>
    </source>
</evidence>
<evidence type="ECO:0000259" key="6">
    <source>
        <dbReference type="Pfam" id="PF13404"/>
    </source>
</evidence>
<keyword evidence="2 7" id="KW-0238">DNA-binding</keyword>
<evidence type="ECO:0000256" key="2">
    <source>
        <dbReference type="ARBA" id="ARBA00023125"/>
    </source>
</evidence>
<name>A0A5P2X4G6_STRST</name>
<dbReference type="AlphaFoldDB" id="A0A5P2X4G6"/>
<dbReference type="InterPro" id="IPR036390">
    <property type="entry name" value="WH_DNA-bd_sf"/>
</dbReference>
<evidence type="ECO:0000256" key="1">
    <source>
        <dbReference type="ARBA" id="ARBA00023015"/>
    </source>
</evidence>
<dbReference type="RefSeq" id="WP_150508668.1">
    <property type="nucleotide sequence ID" value="NZ_BMSQ01000017.1"/>
</dbReference>
<protein>
    <submittedName>
        <fullName evidence="8">AsnC family transcriptional regulator</fullName>
    </submittedName>
    <submittedName>
        <fullName evidence="7">DNA-binding Lrp family transcriptional regulator</fullName>
    </submittedName>
</protein>
<dbReference type="PANTHER" id="PTHR30154:SF34">
    <property type="entry name" value="TRANSCRIPTIONAL REGULATOR AZLB"/>
    <property type="match status" value="1"/>
</dbReference>
<evidence type="ECO:0000313" key="7">
    <source>
        <dbReference type="EMBL" id="MBB5108922.1"/>
    </source>
</evidence>
<evidence type="ECO:0000313" key="10">
    <source>
        <dbReference type="Proteomes" id="UP000549009"/>
    </source>
</evidence>
<dbReference type="GO" id="GO:0043565">
    <property type="term" value="F:sequence-specific DNA binding"/>
    <property type="evidence" value="ECO:0007669"/>
    <property type="project" value="InterPro"/>
</dbReference>